<accession>A0A9P1N7J2</accession>
<keyword evidence="8" id="KW-1185">Reference proteome</keyword>
<feature type="transmembrane region" description="Helical" evidence="5">
    <location>
        <begin position="187"/>
        <end position="206"/>
    </location>
</feature>
<gene>
    <name evidence="7" type="ORF">CAMP_LOCUS15301</name>
</gene>
<keyword evidence="2 5" id="KW-0812">Transmembrane</keyword>
<evidence type="ECO:0000256" key="3">
    <source>
        <dbReference type="ARBA" id="ARBA00022989"/>
    </source>
</evidence>
<evidence type="ECO:0000313" key="8">
    <source>
        <dbReference type="Proteomes" id="UP001152747"/>
    </source>
</evidence>
<feature type="transmembrane region" description="Helical" evidence="5">
    <location>
        <begin position="218"/>
        <end position="241"/>
    </location>
</feature>
<dbReference type="CDD" id="cd10428">
    <property type="entry name" value="LFG_like"/>
    <property type="match status" value="1"/>
</dbReference>
<evidence type="ECO:0000256" key="5">
    <source>
        <dbReference type="RuleBase" id="RU004379"/>
    </source>
</evidence>
<dbReference type="PANTHER" id="PTHR23291:SF127">
    <property type="entry name" value="PROTEIN LIFEGUARD 1-LIKE"/>
    <property type="match status" value="1"/>
</dbReference>
<sequence>MSRPEEQPLQPGYPVQQGMSYPQQPGYNPAYQNPYNNQQQGQQGGQGGNTAFFPPPPPMPHFTPQMMENGQGGQQGNGDSKYSFQFSDQTIRAAFVKKVFSLVFIMLTVVTAVTAIPWLHPPTMKAVRYNMGIYFGGYAVFLITYLSLMCCEGTRRKFPLNLVVTAIFTLSTSVMTMVLCAHHNLDSILMALGICVICTLGIIVFASQTKFDITAHIGYIAIASFCFLGLAMVAVICSLFFQIKFIMLLYAFFGSLLMMVYLMFDIQMLMGGRKYELSPEDYIFAAVQIFMDIVQMFWYLLSLFGNSR</sequence>
<organism evidence="7 8">
    <name type="scientific">Caenorhabditis angaria</name>
    <dbReference type="NCBI Taxonomy" id="860376"/>
    <lineage>
        <taxon>Eukaryota</taxon>
        <taxon>Metazoa</taxon>
        <taxon>Ecdysozoa</taxon>
        <taxon>Nematoda</taxon>
        <taxon>Chromadorea</taxon>
        <taxon>Rhabditida</taxon>
        <taxon>Rhabditina</taxon>
        <taxon>Rhabditomorpha</taxon>
        <taxon>Rhabditoidea</taxon>
        <taxon>Rhabditidae</taxon>
        <taxon>Peloderinae</taxon>
        <taxon>Caenorhabditis</taxon>
    </lineage>
</organism>
<name>A0A9P1N7J2_9PELO</name>
<dbReference type="GO" id="GO:0005783">
    <property type="term" value="C:endoplasmic reticulum"/>
    <property type="evidence" value="ECO:0007669"/>
    <property type="project" value="TreeGrafter"/>
</dbReference>
<dbReference type="EMBL" id="CANHGI010000005">
    <property type="protein sequence ID" value="CAI5452664.1"/>
    <property type="molecule type" value="Genomic_DNA"/>
</dbReference>
<evidence type="ECO:0000256" key="1">
    <source>
        <dbReference type="ARBA" id="ARBA00004141"/>
    </source>
</evidence>
<feature type="transmembrane region" description="Helical" evidence="5">
    <location>
        <begin position="282"/>
        <end position="301"/>
    </location>
</feature>
<evidence type="ECO:0000256" key="4">
    <source>
        <dbReference type="ARBA" id="ARBA00023136"/>
    </source>
</evidence>
<comment type="subcellular location">
    <subcellularLocation>
        <location evidence="1">Membrane</location>
        <topology evidence="1">Multi-pass membrane protein</topology>
    </subcellularLocation>
</comment>
<protein>
    <submittedName>
        <fullName evidence="7">Uncharacterized protein</fullName>
    </submittedName>
</protein>
<dbReference type="AlphaFoldDB" id="A0A9P1N7J2"/>
<dbReference type="PANTHER" id="PTHR23291">
    <property type="entry name" value="BAX INHIBITOR-RELATED"/>
    <property type="match status" value="1"/>
</dbReference>
<dbReference type="InterPro" id="IPR006214">
    <property type="entry name" value="Bax_inhibitor_1-related"/>
</dbReference>
<proteinExistence type="inferred from homology"/>
<feature type="compositionally biased region" description="Low complexity" evidence="6">
    <location>
        <begin position="21"/>
        <end position="41"/>
    </location>
</feature>
<dbReference type="GO" id="GO:0005794">
    <property type="term" value="C:Golgi apparatus"/>
    <property type="evidence" value="ECO:0007669"/>
    <property type="project" value="TreeGrafter"/>
</dbReference>
<comment type="caution">
    <text evidence="7">The sequence shown here is derived from an EMBL/GenBank/DDBJ whole genome shotgun (WGS) entry which is preliminary data.</text>
</comment>
<dbReference type="Pfam" id="PF01027">
    <property type="entry name" value="Bax1-I"/>
    <property type="match status" value="1"/>
</dbReference>
<feature type="transmembrane region" description="Helical" evidence="5">
    <location>
        <begin position="160"/>
        <end position="181"/>
    </location>
</feature>
<feature type="transmembrane region" description="Helical" evidence="5">
    <location>
        <begin position="131"/>
        <end position="148"/>
    </location>
</feature>
<dbReference type="GO" id="GO:0016020">
    <property type="term" value="C:membrane"/>
    <property type="evidence" value="ECO:0007669"/>
    <property type="project" value="UniProtKB-SubCell"/>
</dbReference>
<feature type="transmembrane region" description="Helical" evidence="5">
    <location>
        <begin position="247"/>
        <end position="270"/>
    </location>
</feature>
<dbReference type="Proteomes" id="UP001152747">
    <property type="component" value="Unassembled WGS sequence"/>
</dbReference>
<keyword evidence="3 5" id="KW-1133">Transmembrane helix</keyword>
<comment type="similarity">
    <text evidence="5">Belongs to the BI1 family.</text>
</comment>
<evidence type="ECO:0000256" key="2">
    <source>
        <dbReference type="ARBA" id="ARBA00022692"/>
    </source>
</evidence>
<dbReference type="OrthoDB" id="7933078at2759"/>
<feature type="transmembrane region" description="Helical" evidence="5">
    <location>
        <begin position="99"/>
        <end position="119"/>
    </location>
</feature>
<evidence type="ECO:0000256" key="6">
    <source>
        <dbReference type="SAM" id="MobiDB-lite"/>
    </source>
</evidence>
<dbReference type="GO" id="GO:2001234">
    <property type="term" value="P:negative regulation of apoptotic signaling pathway"/>
    <property type="evidence" value="ECO:0007669"/>
    <property type="project" value="TreeGrafter"/>
</dbReference>
<feature type="region of interest" description="Disordered" evidence="6">
    <location>
        <begin position="1"/>
        <end position="81"/>
    </location>
</feature>
<keyword evidence="4 5" id="KW-0472">Membrane</keyword>
<reference evidence="7" key="1">
    <citation type="submission" date="2022-11" db="EMBL/GenBank/DDBJ databases">
        <authorList>
            <person name="Kikuchi T."/>
        </authorList>
    </citation>
    <scope>NUCLEOTIDE SEQUENCE</scope>
    <source>
        <strain evidence="7">PS1010</strain>
    </source>
</reference>
<evidence type="ECO:0000313" key="7">
    <source>
        <dbReference type="EMBL" id="CAI5452664.1"/>
    </source>
</evidence>